<dbReference type="Proteomes" id="UP000492821">
    <property type="component" value="Unassembled WGS sequence"/>
</dbReference>
<proteinExistence type="predicted"/>
<reference evidence="2" key="2">
    <citation type="submission" date="2020-10" db="UniProtKB">
        <authorList>
            <consortium name="WormBaseParasite"/>
        </authorList>
    </citation>
    <scope>IDENTIFICATION</scope>
</reference>
<protein>
    <submittedName>
        <fullName evidence="2">BTB domain-containing protein</fullName>
    </submittedName>
</protein>
<organism evidence="1 2">
    <name type="scientific">Panagrellus redivivus</name>
    <name type="common">Microworm</name>
    <dbReference type="NCBI Taxonomy" id="6233"/>
    <lineage>
        <taxon>Eukaryota</taxon>
        <taxon>Metazoa</taxon>
        <taxon>Ecdysozoa</taxon>
        <taxon>Nematoda</taxon>
        <taxon>Chromadorea</taxon>
        <taxon>Rhabditida</taxon>
        <taxon>Tylenchina</taxon>
        <taxon>Panagrolaimomorpha</taxon>
        <taxon>Panagrolaimoidea</taxon>
        <taxon>Panagrolaimidae</taxon>
        <taxon>Panagrellus</taxon>
    </lineage>
</organism>
<reference evidence="1" key="1">
    <citation type="journal article" date="2013" name="Genetics">
        <title>The draft genome and transcriptome of Panagrellus redivivus are shaped by the harsh demands of a free-living lifestyle.</title>
        <authorList>
            <person name="Srinivasan J."/>
            <person name="Dillman A.R."/>
            <person name="Macchietto M.G."/>
            <person name="Heikkinen L."/>
            <person name="Lakso M."/>
            <person name="Fracchia K.M."/>
            <person name="Antoshechkin I."/>
            <person name="Mortazavi A."/>
            <person name="Wong G."/>
            <person name="Sternberg P.W."/>
        </authorList>
    </citation>
    <scope>NUCLEOTIDE SEQUENCE [LARGE SCALE GENOMIC DNA]</scope>
    <source>
        <strain evidence="1">MT8872</strain>
    </source>
</reference>
<evidence type="ECO:0000313" key="2">
    <source>
        <dbReference type="WBParaSite" id="Pan_g4774.t1"/>
    </source>
</evidence>
<dbReference type="AlphaFoldDB" id="A0A7E4VZF3"/>
<keyword evidence="1" id="KW-1185">Reference proteome</keyword>
<name>A0A7E4VZF3_PANRE</name>
<accession>A0A7E4VZF3</accession>
<evidence type="ECO:0000313" key="1">
    <source>
        <dbReference type="Proteomes" id="UP000492821"/>
    </source>
</evidence>
<dbReference type="WBParaSite" id="Pan_g4774.t1">
    <property type="protein sequence ID" value="Pan_g4774.t1"/>
    <property type="gene ID" value="Pan_g4774"/>
</dbReference>
<sequence>MNCTTLEEVDIHSDSMSVLDIDVDKFMTFFKAQRDAIRMFIELTCEINQQEFVEKLNTLFSDKHFKRVNCEALKDKKRIIVLFAGETYPAYIYYVENN</sequence>